<feature type="region of interest" description="Disordered" evidence="4">
    <location>
        <begin position="125"/>
        <end position="184"/>
    </location>
</feature>
<evidence type="ECO:0000256" key="1">
    <source>
        <dbReference type="ARBA" id="ARBA00008361"/>
    </source>
</evidence>
<evidence type="ECO:0000256" key="2">
    <source>
        <dbReference type="ARBA" id="ARBA00022603"/>
    </source>
</evidence>
<keyword evidence="7" id="KW-1185">Reference proteome</keyword>
<dbReference type="CDD" id="cd02440">
    <property type="entry name" value="AdoMet_MTases"/>
    <property type="match status" value="1"/>
</dbReference>
<dbReference type="Pfam" id="PF08241">
    <property type="entry name" value="Methyltransf_11"/>
    <property type="match status" value="1"/>
</dbReference>
<dbReference type="PANTHER" id="PTHR44942:SF4">
    <property type="entry name" value="METHYLTRANSFERASE TYPE 11 DOMAIN-CONTAINING PROTEIN"/>
    <property type="match status" value="1"/>
</dbReference>
<dbReference type="EMBL" id="JBHSUA010000006">
    <property type="protein sequence ID" value="MFC6395660.1"/>
    <property type="molecule type" value="Genomic_DNA"/>
</dbReference>
<dbReference type="SUPFAM" id="SSF53335">
    <property type="entry name" value="S-adenosyl-L-methionine-dependent methyltransferases"/>
    <property type="match status" value="1"/>
</dbReference>
<comment type="similarity">
    <text evidence="1">Belongs to the methyltransferase superfamily.</text>
</comment>
<name>A0ABW1WX41_9ACTN</name>
<gene>
    <name evidence="6" type="ORF">ACFP57_01440</name>
</gene>
<dbReference type="InterPro" id="IPR051052">
    <property type="entry name" value="Diverse_substrate_MTase"/>
</dbReference>
<feature type="compositionally biased region" description="Low complexity" evidence="4">
    <location>
        <begin position="145"/>
        <end position="156"/>
    </location>
</feature>
<reference evidence="7" key="1">
    <citation type="journal article" date="2019" name="Int. J. Syst. Evol. Microbiol.">
        <title>The Global Catalogue of Microorganisms (GCM) 10K type strain sequencing project: providing services to taxonomists for standard genome sequencing and annotation.</title>
        <authorList>
            <consortium name="The Broad Institute Genomics Platform"/>
            <consortium name="The Broad Institute Genome Sequencing Center for Infectious Disease"/>
            <person name="Wu L."/>
            <person name="Ma J."/>
        </authorList>
    </citation>
    <scope>NUCLEOTIDE SEQUENCE [LARGE SCALE GENOMIC DNA]</scope>
    <source>
        <strain evidence="7">CGMCC 1.15277</strain>
    </source>
</reference>
<protein>
    <submittedName>
        <fullName evidence="6">Class I SAM-dependent methyltransferase</fullName>
        <ecNumber evidence="6">2.1.1.-</ecNumber>
    </submittedName>
</protein>
<proteinExistence type="inferred from homology"/>
<evidence type="ECO:0000313" key="6">
    <source>
        <dbReference type="EMBL" id="MFC6395660.1"/>
    </source>
</evidence>
<evidence type="ECO:0000256" key="4">
    <source>
        <dbReference type="SAM" id="MobiDB-lite"/>
    </source>
</evidence>
<feature type="domain" description="Methyltransferase type 11" evidence="5">
    <location>
        <begin position="48"/>
        <end position="128"/>
    </location>
</feature>
<dbReference type="EC" id="2.1.1.-" evidence="6"/>
<evidence type="ECO:0000256" key="3">
    <source>
        <dbReference type="ARBA" id="ARBA00022679"/>
    </source>
</evidence>
<dbReference type="Proteomes" id="UP001596266">
    <property type="component" value="Unassembled WGS sequence"/>
</dbReference>
<accession>A0ABW1WX41</accession>
<dbReference type="InterPro" id="IPR013216">
    <property type="entry name" value="Methyltransf_11"/>
</dbReference>
<comment type="caution">
    <text evidence="6">The sequence shown here is derived from an EMBL/GenBank/DDBJ whole genome shotgun (WGS) entry which is preliminary data.</text>
</comment>
<evidence type="ECO:0000313" key="7">
    <source>
        <dbReference type="Proteomes" id="UP001596266"/>
    </source>
</evidence>
<dbReference type="GO" id="GO:0008168">
    <property type="term" value="F:methyltransferase activity"/>
    <property type="evidence" value="ECO:0007669"/>
    <property type="project" value="UniProtKB-KW"/>
</dbReference>
<dbReference type="InterPro" id="IPR029063">
    <property type="entry name" value="SAM-dependent_MTases_sf"/>
</dbReference>
<keyword evidence="2 6" id="KW-0489">Methyltransferase</keyword>
<dbReference type="GO" id="GO:0032259">
    <property type="term" value="P:methylation"/>
    <property type="evidence" value="ECO:0007669"/>
    <property type="project" value="UniProtKB-KW"/>
</dbReference>
<dbReference type="Gene3D" id="3.40.50.150">
    <property type="entry name" value="Vaccinia Virus protein VP39"/>
    <property type="match status" value="1"/>
</dbReference>
<sequence>MQIDNRAERAASFGTIGEQYHRLRPGYPGDAVDWMLFADQGRLPVRVLDLGAGTGKLTDSLLGRGLDVVAADRSVQMLDVLRQRHPGVEAHVATAESLPLPDDSVDAVVIGQACHWMDPLVAGPELARETPTPGPSSHRWRRRSSAGPARPPATTTVNCTPHTRPGWSPTRPPAPTAAAVGPRS</sequence>
<dbReference type="PANTHER" id="PTHR44942">
    <property type="entry name" value="METHYLTRANSF_11 DOMAIN-CONTAINING PROTEIN"/>
    <property type="match status" value="1"/>
</dbReference>
<dbReference type="RefSeq" id="WP_343886407.1">
    <property type="nucleotide sequence ID" value="NZ_BAAAKI010000014.1"/>
</dbReference>
<evidence type="ECO:0000259" key="5">
    <source>
        <dbReference type="Pfam" id="PF08241"/>
    </source>
</evidence>
<keyword evidence="3 6" id="KW-0808">Transferase</keyword>
<organism evidence="6 7">
    <name type="scientific">Luteococcus sanguinis</name>
    <dbReference type="NCBI Taxonomy" id="174038"/>
    <lineage>
        <taxon>Bacteria</taxon>
        <taxon>Bacillati</taxon>
        <taxon>Actinomycetota</taxon>
        <taxon>Actinomycetes</taxon>
        <taxon>Propionibacteriales</taxon>
        <taxon>Propionibacteriaceae</taxon>
        <taxon>Luteococcus</taxon>
    </lineage>
</organism>